<dbReference type="Pfam" id="PF00337">
    <property type="entry name" value="Gal-bind_lectin"/>
    <property type="match status" value="1"/>
</dbReference>
<organism evidence="4 5">
    <name type="scientific">Elysia crispata</name>
    <name type="common">lettuce slug</name>
    <dbReference type="NCBI Taxonomy" id="231223"/>
    <lineage>
        <taxon>Eukaryota</taxon>
        <taxon>Metazoa</taxon>
        <taxon>Spiralia</taxon>
        <taxon>Lophotrochozoa</taxon>
        <taxon>Mollusca</taxon>
        <taxon>Gastropoda</taxon>
        <taxon>Heterobranchia</taxon>
        <taxon>Euthyneura</taxon>
        <taxon>Panpulmonata</taxon>
        <taxon>Sacoglossa</taxon>
        <taxon>Placobranchoidea</taxon>
        <taxon>Plakobranchidae</taxon>
        <taxon>Elysia</taxon>
    </lineage>
</organism>
<dbReference type="SUPFAM" id="SSF49899">
    <property type="entry name" value="Concanavalin A-like lectins/glucanases"/>
    <property type="match status" value="1"/>
</dbReference>
<dbReference type="SMART" id="SM00908">
    <property type="entry name" value="Gal-bind_lectin"/>
    <property type="match status" value="1"/>
</dbReference>
<dbReference type="Proteomes" id="UP001283361">
    <property type="component" value="Unassembled WGS sequence"/>
</dbReference>
<keyword evidence="1 2" id="KW-0430">Lectin</keyword>
<sequence>MFYLHNNSPLQKTFRPEYLIKMVKLRLFCPENIVRVLFVSFLSVLTLVTTNNPQVVVNKQFERLTGRHFQCSTTMQVLLVPPNLLNCARACLKLEDCTSFTTTTTTTTAAAARKLDSCAYCPDQNISGLMVDPFENHTETWTYRVAHYTDPPPKTVLSTPGAGTIGKLVTVKGTAQVPMPSKFVVDFLKEAGRKVILRVARYAETTNFIRVNSKIDNKWSLETIRDATPGFFPFAEGEDYEIDVLTTRSGFMIYINSLYMMTYNVTISMAESVDSMIYRFQDDLSAICF</sequence>
<dbReference type="AlphaFoldDB" id="A0AAE1AM19"/>
<dbReference type="Gene3D" id="2.60.120.200">
    <property type="match status" value="1"/>
</dbReference>
<reference evidence="4" key="1">
    <citation type="journal article" date="2023" name="G3 (Bethesda)">
        <title>A reference genome for the long-term kleptoplast-retaining sea slug Elysia crispata morphotype clarki.</title>
        <authorList>
            <person name="Eastman K.E."/>
            <person name="Pendleton A.L."/>
            <person name="Shaikh M.A."/>
            <person name="Suttiyut T."/>
            <person name="Ogas R."/>
            <person name="Tomko P."/>
            <person name="Gavelis G."/>
            <person name="Widhalm J.R."/>
            <person name="Wisecaver J.H."/>
        </authorList>
    </citation>
    <scope>NUCLEOTIDE SEQUENCE</scope>
    <source>
        <strain evidence="4">ECLA1</strain>
    </source>
</reference>
<gene>
    <name evidence="4" type="ORF">RRG08_040950</name>
</gene>
<keyword evidence="5" id="KW-1185">Reference proteome</keyword>
<dbReference type="GO" id="GO:0030246">
    <property type="term" value="F:carbohydrate binding"/>
    <property type="evidence" value="ECO:0007669"/>
    <property type="project" value="UniProtKB-UniRule"/>
</dbReference>
<feature type="domain" description="Galectin" evidence="3">
    <location>
        <begin position="155"/>
        <end position="289"/>
    </location>
</feature>
<evidence type="ECO:0000313" key="5">
    <source>
        <dbReference type="Proteomes" id="UP001283361"/>
    </source>
</evidence>
<dbReference type="EMBL" id="JAWDGP010001591">
    <property type="protein sequence ID" value="KAK3790030.1"/>
    <property type="molecule type" value="Genomic_DNA"/>
</dbReference>
<evidence type="ECO:0000259" key="3">
    <source>
        <dbReference type="PROSITE" id="PS51304"/>
    </source>
</evidence>
<dbReference type="InterPro" id="IPR013320">
    <property type="entry name" value="ConA-like_dom_sf"/>
</dbReference>
<evidence type="ECO:0000313" key="4">
    <source>
        <dbReference type="EMBL" id="KAK3790030.1"/>
    </source>
</evidence>
<proteinExistence type="predicted"/>
<accession>A0AAE1AM19</accession>
<name>A0AAE1AM19_9GAST</name>
<evidence type="ECO:0000256" key="2">
    <source>
        <dbReference type="RuleBase" id="RU102079"/>
    </source>
</evidence>
<protein>
    <recommendedName>
        <fullName evidence="2">Galectin</fullName>
    </recommendedName>
</protein>
<dbReference type="InterPro" id="IPR001079">
    <property type="entry name" value="Galectin_CRD"/>
</dbReference>
<comment type="caution">
    <text evidence="4">The sequence shown here is derived from an EMBL/GenBank/DDBJ whole genome shotgun (WGS) entry which is preliminary data.</text>
</comment>
<dbReference type="PROSITE" id="PS51304">
    <property type="entry name" value="GALECTIN"/>
    <property type="match status" value="1"/>
</dbReference>
<evidence type="ECO:0000256" key="1">
    <source>
        <dbReference type="ARBA" id="ARBA00022734"/>
    </source>
</evidence>